<dbReference type="EMBL" id="AOHP01000098">
    <property type="protein sequence ID" value="EMF26809.1"/>
    <property type="molecule type" value="Genomic_DNA"/>
</dbReference>
<sequence length="88" mass="10318">MMQESHYRSAIEELLDDSPIARGEVIRNVREFLAVGEYALAFDTLCEWIYEDDLTISPVYHERLRRLAEDMNAVKLVEDLREQIAEES</sequence>
<organism evidence="1 2">
    <name type="scientific">Streptomyces gancidicus BKS 13-15</name>
    <dbReference type="NCBI Taxonomy" id="1284664"/>
    <lineage>
        <taxon>Bacteria</taxon>
        <taxon>Bacillati</taxon>
        <taxon>Actinomycetota</taxon>
        <taxon>Actinomycetes</taxon>
        <taxon>Kitasatosporales</taxon>
        <taxon>Streptomycetaceae</taxon>
        <taxon>Streptomyces</taxon>
        <taxon>Streptomyces pseudogriseolus group</taxon>
    </lineage>
</organism>
<dbReference type="NCBIfam" id="NF033691">
    <property type="entry name" value="immunity_MafI"/>
    <property type="match status" value="1"/>
</dbReference>
<dbReference type="InterPro" id="IPR047880">
    <property type="entry name" value="MafI-like"/>
</dbReference>
<proteinExistence type="predicted"/>
<keyword evidence="2" id="KW-1185">Reference proteome</keyword>
<evidence type="ECO:0000313" key="1">
    <source>
        <dbReference type="EMBL" id="EMF26809.1"/>
    </source>
</evidence>
<dbReference type="OrthoDB" id="4274041at2"/>
<reference evidence="1 2" key="1">
    <citation type="journal article" date="2013" name="Genome Announc.">
        <title>Draft Genome Sequence of Streptomyces gancidicus Strain BKS 13-15.</title>
        <authorList>
            <person name="Kumar S."/>
            <person name="Kaur N."/>
            <person name="Singh N.K."/>
            <person name="Raghava G.P."/>
            <person name="Mayilraj S."/>
        </authorList>
    </citation>
    <scope>NUCLEOTIDE SEQUENCE [LARGE SCALE GENOMIC DNA]</scope>
    <source>
        <strain evidence="1 2">BKS 13-15</strain>
    </source>
</reference>
<name>M3BSE1_STREZ</name>
<comment type="caution">
    <text evidence="1">The sequence shown here is derived from an EMBL/GenBank/DDBJ whole genome shotgun (WGS) entry which is preliminary data.</text>
</comment>
<dbReference type="AlphaFoldDB" id="M3BSE1"/>
<evidence type="ECO:0000313" key="2">
    <source>
        <dbReference type="Proteomes" id="UP000011732"/>
    </source>
</evidence>
<dbReference type="Proteomes" id="UP000011732">
    <property type="component" value="Unassembled WGS sequence"/>
</dbReference>
<gene>
    <name evidence="1" type="ORF">H114_22388</name>
</gene>
<protein>
    <recommendedName>
        <fullName evidence="3">MafI family immunity protein</fullName>
    </recommendedName>
</protein>
<evidence type="ECO:0008006" key="3">
    <source>
        <dbReference type="Google" id="ProtNLM"/>
    </source>
</evidence>
<accession>M3BSE1</accession>